<accession>A0AC34QLQ0</accession>
<dbReference type="WBParaSite" id="JU765_v2.g17557.t1">
    <property type="protein sequence ID" value="JU765_v2.g17557.t1"/>
    <property type="gene ID" value="JU765_v2.g17557"/>
</dbReference>
<organism evidence="1 2">
    <name type="scientific">Panagrolaimus sp. JU765</name>
    <dbReference type="NCBI Taxonomy" id="591449"/>
    <lineage>
        <taxon>Eukaryota</taxon>
        <taxon>Metazoa</taxon>
        <taxon>Ecdysozoa</taxon>
        <taxon>Nematoda</taxon>
        <taxon>Chromadorea</taxon>
        <taxon>Rhabditida</taxon>
        <taxon>Tylenchina</taxon>
        <taxon>Panagrolaimomorpha</taxon>
        <taxon>Panagrolaimoidea</taxon>
        <taxon>Panagrolaimidae</taxon>
        <taxon>Panagrolaimus</taxon>
    </lineage>
</organism>
<evidence type="ECO:0000313" key="2">
    <source>
        <dbReference type="WBParaSite" id="JU765_v2.g17557.t1"/>
    </source>
</evidence>
<name>A0AC34QLQ0_9BILA</name>
<protein>
    <submittedName>
        <fullName evidence="2">Uncharacterized protein</fullName>
    </submittedName>
</protein>
<dbReference type="Proteomes" id="UP000887576">
    <property type="component" value="Unplaced"/>
</dbReference>
<sequence length="170" mass="18271">MVLLDILSSNTKNSEAVKNAFKEAIQTGHVGWLAVASEGFEFHSIQVNGTSDGKLDLSLAKPVSRCADGSIPEYSLHGSTYCWSHSVCPSGTACIQSQCCRTTLASSLRKCDASKWECGDGTCLRLNLRCDGLLDCNDSSDEMLCIGKLFHASKIVSKLEMLDVVLLGGF</sequence>
<evidence type="ECO:0000313" key="1">
    <source>
        <dbReference type="Proteomes" id="UP000887576"/>
    </source>
</evidence>
<proteinExistence type="predicted"/>
<reference evidence="2" key="1">
    <citation type="submission" date="2022-11" db="UniProtKB">
        <authorList>
            <consortium name="WormBaseParasite"/>
        </authorList>
    </citation>
    <scope>IDENTIFICATION</scope>
</reference>